<dbReference type="Gene3D" id="1.20.120.50">
    <property type="entry name" value="Hemerythrin-like"/>
    <property type="match status" value="1"/>
</dbReference>
<dbReference type="KEGG" id="mag:amb2800"/>
<evidence type="ECO:0000313" key="5">
    <source>
        <dbReference type="EMBL" id="BAE51604.1"/>
    </source>
</evidence>
<dbReference type="PANTHER" id="PTHR37164:SF1">
    <property type="entry name" value="BACTERIOHEMERYTHRIN"/>
    <property type="match status" value="1"/>
</dbReference>
<dbReference type="PANTHER" id="PTHR37164">
    <property type="entry name" value="BACTERIOHEMERYTHRIN"/>
    <property type="match status" value="1"/>
</dbReference>
<reference evidence="5 6" key="1">
    <citation type="journal article" date="2005" name="DNA Res.">
        <title>Complete genome sequence of the facultative anaerobic magnetotactic bacterium Magnetospirillum sp. strain AMB-1.</title>
        <authorList>
            <person name="Matsunaga T."/>
            <person name="Okamura Y."/>
            <person name="Fukuda Y."/>
            <person name="Wahyudi A.T."/>
            <person name="Murase Y."/>
            <person name="Takeyama H."/>
        </authorList>
    </citation>
    <scope>NUCLEOTIDE SEQUENCE [LARGE SCALE GENOMIC DNA]</scope>
    <source>
        <strain evidence="6">ATCC 700264 / AMB-1</strain>
    </source>
</reference>
<evidence type="ECO:0000259" key="4">
    <source>
        <dbReference type="Pfam" id="PF01814"/>
    </source>
</evidence>
<keyword evidence="2" id="KW-0479">Metal-binding</keyword>
<accession>Q2W3H1</accession>
<comment type="similarity">
    <text evidence="1">Belongs to the hemerythrin family.</text>
</comment>
<feature type="domain" description="Hemerythrin-like" evidence="4">
    <location>
        <begin position="40"/>
        <end position="151"/>
    </location>
</feature>
<dbReference type="HOGENOM" id="CLU_086902_3_0_5"/>
<dbReference type="Proteomes" id="UP000007058">
    <property type="component" value="Chromosome"/>
</dbReference>
<dbReference type="CDD" id="cd12107">
    <property type="entry name" value="Hemerythrin"/>
    <property type="match status" value="1"/>
</dbReference>
<dbReference type="STRING" id="342108.amb2800"/>
<evidence type="ECO:0000313" key="6">
    <source>
        <dbReference type="Proteomes" id="UP000007058"/>
    </source>
</evidence>
<sequence length="171" mass="19514">MDWASTASHPICGKGGWAWRTRSEGIMLVWREAMSTGHSEIDKAQRQLIAHINEFETALRKSGPDVAMGLFLSGLYDQVAINFGREEQIQRESSFPFLDAHHREHGNLLGRLASIQNHYQSANHRADQGALLRDLTALIRDWVSHHMVQSDVMLRRYLPHPSPPHQPRPRP</sequence>
<keyword evidence="3" id="KW-0408">Iron</keyword>
<evidence type="ECO:0000256" key="3">
    <source>
        <dbReference type="ARBA" id="ARBA00023004"/>
    </source>
</evidence>
<dbReference type="NCBIfam" id="TIGR02481">
    <property type="entry name" value="hemeryth_dom"/>
    <property type="match status" value="1"/>
</dbReference>
<dbReference type="InterPro" id="IPR050669">
    <property type="entry name" value="Hemerythrin"/>
</dbReference>
<organism evidence="5 6">
    <name type="scientific">Paramagnetospirillum magneticum (strain ATCC 700264 / AMB-1)</name>
    <name type="common">Magnetospirillum magneticum</name>
    <dbReference type="NCBI Taxonomy" id="342108"/>
    <lineage>
        <taxon>Bacteria</taxon>
        <taxon>Pseudomonadati</taxon>
        <taxon>Pseudomonadota</taxon>
        <taxon>Alphaproteobacteria</taxon>
        <taxon>Rhodospirillales</taxon>
        <taxon>Magnetospirillaceae</taxon>
        <taxon>Paramagnetospirillum</taxon>
    </lineage>
</organism>
<dbReference type="AlphaFoldDB" id="Q2W3H1"/>
<name>Q2W3H1_PARM1</name>
<dbReference type="EMBL" id="AP007255">
    <property type="protein sequence ID" value="BAE51604.1"/>
    <property type="molecule type" value="Genomic_DNA"/>
</dbReference>
<dbReference type="InterPro" id="IPR012312">
    <property type="entry name" value="Hemerythrin-like"/>
</dbReference>
<dbReference type="InterPro" id="IPR035938">
    <property type="entry name" value="Hemerythrin-like_sf"/>
</dbReference>
<dbReference type="Pfam" id="PF01814">
    <property type="entry name" value="Hemerythrin"/>
    <property type="match status" value="1"/>
</dbReference>
<keyword evidence="6" id="KW-1185">Reference proteome</keyword>
<proteinExistence type="inferred from homology"/>
<protein>
    <submittedName>
        <fullName evidence="5">Hemerythrin-like protein PA1673</fullName>
    </submittedName>
</protein>
<evidence type="ECO:0000256" key="1">
    <source>
        <dbReference type="ARBA" id="ARBA00010587"/>
    </source>
</evidence>
<gene>
    <name evidence="5" type="ordered locus">amb2800</name>
</gene>
<evidence type="ECO:0000256" key="2">
    <source>
        <dbReference type="ARBA" id="ARBA00022723"/>
    </source>
</evidence>
<dbReference type="InterPro" id="IPR012827">
    <property type="entry name" value="Hemerythrin_metal-bd"/>
</dbReference>
<dbReference type="GO" id="GO:0046872">
    <property type="term" value="F:metal ion binding"/>
    <property type="evidence" value="ECO:0007669"/>
    <property type="project" value="UniProtKB-KW"/>
</dbReference>
<dbReference type="SUPFAM" id="SSF47188">
    <property type="entry name" value="Hemerythrin-like"/>
    <property type="match status" value="1"/>
</dbReference>